<name>A0A6A4HC78_9AGAR</name>
<evidence type="ECO:0000313" key="1">
    <source>
        <dbReference type="EMBL" id="KAE9394847.1"/>
    </source>
</evidence>
<protein>
    <submittedName>
        <fullName evidence="1">Uncharacterized protein</fullName>
    </submittedName>
</protein>
<organism evidence="1 2">
    <name type="scientific">Gymnopus androsaceus JB14</name>
    <dbReference type="NCBI Taxonomy" id="1447944"/>
    <lineage>
        <taxon>Eukaryota</taxon>
        <taxon>Fungi</taxon>
        <taxon>Dikarya</taxon>
        <taxon>Basidiomycota</taxon>
        <taxon>Agaricomycotina</taxon>
        <taxon>Agaricomycetes</taxon>
        <taxon>Agaricomycetidae</taxon>
        <taxon>Agaricales</taxon>
        <taxon>Marasmiineae</taxon>
        <taxon>Omphalotaceae</taxon>
        <taxon>Gymnopus</taxon>
    </lineage>
</organism>
<evidence type="ECO:0000313" key="2">
    <source>
        <dbReference type="Proteomes" id="UP000799118"/>
    </source>
</evidence>
<reference evidence="1" key="1">
    <citation type="journal article" date="2019" name="Environ. Microbiol.">
        <title>Fungal ecological strategies reflected in gene transcription - a case study of two litter decomposers.</title>
        <authorList>
            <person name="Barbi F."/>
            <person name="Kohler A."/>
            <person name="Barry K."/>
            <person name="Baskaran P."/>
            <person name="Daum C."/>
            <person name="Fauchery L."/>
            <person name="Ihrmark K."/>
            <person name="Kuo A."/>
            <person name="LaButti K."/>
            <person name="Lipzen A."/>
            <person name="Morin E."/>
            <person name="Grigoriev I.V."/>
            <person name="Henrissat B."/>
            <person name="Lindahl B."/>
            <person name="Martin F."/>
        </authorList>
    </citation>
    <scope>NUCLEOTIDE SEQUENCE</scope>
    <source>
        <strain evidence="1">JB14</strain>
    </source>
</reference>
<gene>
    <name evidence="1" type="ORF">BT96DRAFT_958713</name>
</gene>
<dbReference type="AlphaFoldDB" id="A0A6A4HC78"/>
<dbReference type="EMBL" id="ML769542">
    <property type="protein sequence ID" value="KAE9394847.1"/>
    <property type="molecule type" value="Genomic_DNA"/>
</dbReference>
<dbReference type="OrthoDB" id="2416294at2759"/>
<sequence>MGHLFITGSCYTESCQSIQRLESYLANESLCLELNLYLQELGKNISANALMLHGITRKINVWTAQRKYMLKWTAKGLLEQGPLPGQQVIVWFHDKSIFYAHDCHQKSWFHKDAPARPYHKGEGHSFMVACFFSCDFGWLCASDGWTAEQFMFPGKVKDGYFTNVDIVEQANAAIDLVNELYPEFDHIFINDNTTTHLKCKDTALSAQKMSKGPSSKFYGNIVHLPDGLVSKVKTQMGPATFTDGSHQQLYHPDGVFKGIAAILAEHDIKVPACAECKVFKCVAPMINCCCCCVLYNQPDFGNVESILETTCRERGVLVRFLPNFIRLYHPESSCKDDLKRNAIEFLDTNKFIDAYCKGLNGQQAAWAAHKYKGHCILPDSLMDDLEKANIL</sequence>
<dbReference type="Proteomes" id="UP000799118">
    <property type="component" value="Unassembled WGS sequence"/>
</dbReference>
<accession>A0A6A4HC78</accession>
<keyword evidence="2" id="KW-1185">Reference proteome</keyword>
<proteinExistence type="predicted"/>